<protein>
    <submittedName>
        <fullName evidence="8">Acyl-CoA dehydrogenase</fullName>
    </submittedName>
</protein>
<comment type="caution">
    <text evidence="8">The sequence shown here is derived from an EMBL/GenBank/DDBJ whole genome shotgun (WGS) entry which is preliminary data.</text>
</comment>
<dbReference type="GO" id="GO:0003995">
    <property type="term" value="F:acyl-CoA dehydrogenase activity"/>
    <property type="evidence" value="ECO:0007669"/>
    <property type="project" value="TreeGrafter"/>
</dbReference>
<dbReference type="InterPro" id="IPR009075">
    <property type="entry name" value="AcylCo_DH/oxidase_C"/>
</dbReference>
<organism evidence="8 9">
    <name type="scientific">Dactylosporangium matsuzakiense</name>
    <dbReference type="NCBI Taxonomy" id="53360"/>
    <lineage>
        <taxon>Bacteria</taxon>
        <taxon>Bacillati</taxon>
        <taxon>Actinomycetota</taxon>
        <taxon>Actinomycetes</taxon>
        <taxon>Micromonosporales</taxon>
        <taxon>Micromonosporaceae</taxon>
        <taxon>Dactylosporangium</taxon>
    </lineage>
</organism>
<comment type="similarity">
    <text evidence="2 5">Belongs to the acyl-CoA dehydrogenase family.</text>
</comment>
<dbReference type="Pfam" id="PF00441">
    <property type="entry name" value="Acyl-CoA_dh_1"/>
    <property type="match status" value="1"/>
</dbReference>
<dbReference type="CDD" id="cd00567">
    <property type="entry name" value="ACAD"/>
    <property type="match status" value="1"/>
</dbReference>
<keyword evidence="5" id="KW-0560">Oxidoreductase</keyword>
<dbReference type="AlphaFoldDB" id="A0A9W6NK62"/>
<feature type="domain" description="Acyl-CoA oxidase/dehydrogenase middle" evidence="7">
    <location>
        <begin position="78"/>
        <end position="171"/>
    </location>
</feature>
<dbReference type="SUPFAM" id="SSF47203">
    <property type="entry name" value="Acyl-CoA dehydrogenase C-terminal domain-like"/>
    <property type="match status" value="1"/>
</dbReference>
<reference evidence="8" key="2">
    <citation type="submission" date="2023-01" db="EMBL/GenBank/DDBJ databases">
        <authorList>
            <person name="Sun Q."/>
            <person name="Evtushenko L."/>
        </authorList>
    </citation>
    <scope>NUCLEOTIDE SEQUENCE</scope>
    <source>
        <strain evidence="8">VKM Ac-1321</strain>
    </source>
</reference>
<evidence type="ECO:0000256" key="2">
    <source>
        <dbReference type="ARBA" id="ARBA00009347"/>
    </source>
</evidence>
<dbReference type="InterPro" id="IPR046373">
    <property type="entry name" value="Acyl-CoA_Oxase/DH_mid-dom_sf"/>
</dbReference>
<dbReference type="Gene3D" id="1.20.140.10">
    <property type="entry name" value="Butyryl-CoA Dehydrogenase, subunit A, domain 3"/>
    <property type="match status" value="1"/>
</dbReference>
<sequence>MGVPAAYRTPDRIGPYTFDGTTALERVIVMEELAAADAGVLVASPGPLLAGVLVQVLGDERQQAWFYERMAAQQLWTCFALTEPGRGSDAASMLTSFTPAPDGGVTVEGEKRYIGNAARAQLAVVFGRTAPGPFGIGAVMLDTTAPGFTAHRIPTIGLRGLMLSAIRLDGVAIPPEQVLGRHLSPSRRGMWGFIRTFNLLRPAVAAIALGIARAAWRYVNDNRRDLTASERHDLDRLRCRLDGTRRLVTLAASAVDERPEDGHLASAAKLSGARLAIDATTLACSYFGPGARLEHPLLDKLARDARATEFLEGTSHMQLLNLAHATVAGRLDPRCGSEPTSPARAPA</sequence>
<evidence type="ECO:0000256" key="1">
    <source>
        <dbReference type="ARBA" id="ARBA00001974"/>
    </source>
</evidence>
<evidence type="ECO:0000256" key="3">
    <source>
        <dbReference type="ARBA" id="ARBA00022630"/>
    </source>
</evidence>
<accession>A0A9W6NK62</accession>
<dbReference type="EMBL" id="BSFP01000009">
    <property type="protein sequence ID" value="GLL00625.1"/>
    <property type="molecule type" value="Genomic_DNA"/>
</dbReference>
<dbReference type="Proteomes" id="UP001143480">
    <property type="component" value="Unassembled WGS sequence"/>
</dbReference>
<keyword evidence="3 5" id="KW-0285">Flavoprotein</keyword>
<keyword evidence="4 5" id="KW-0274">FAD</keyword>
<evidence type="ECO:0000259" key="6">
    <source>
        <dbReference type="Pfam" id="PF00441"/>
    </source>
</evidence>
<evidence type="ECO:0000259" key="7">
    <source>
        <dbReference type="Pfam" id="PF02770"/>
    </source>
</evidence>
<dbReference type="PANTHER" id="PTHR43884">
    <property type="entry name" value="ACYL-COA DEHYDROGENASE"/>
    <property type="match status" value="1"/>
</dbReference>
<comment type="cofactor">
    <cofactor evidence="1 5">
        <name>FAD</name>
        <dbReference type="ChEBI" id="CHEBI:57692"/>
    </cofactor>
</comment>
<dbReference type="PANTHER" id="PTHR43884:SF12">
    <property type="entry name" value="ISOVALERYL-COA DEHYDROGENASE, MITOCHONDRIAL-RELATED"/>
    <property type="match status" value="1"/>
</dbReference>
<dbReference type="InterPro" id="IPR036250">
    <property type="entry name" value="AcylCo_DH-like_C"/>
</dbReference>
<dbReference type="Gene3D" id="2.40.110.10">
    <property type="entry name" value="Butyryl-CoA Dehydrogenase, subunit A, domain 2"/>
    <property type="match status" value="1"/>
</dbReference>
<reference evidence="8" key="1">
    <citation type="journal article" date="2014" name="Int. J. Syst. Evol. Microbiol.">
        <title>Complete genome sequence of Corynebacterium casei LMG S-19264T (=DSM 44701T), isolated from a smear-ripened cheese.</title>
        <authorList>
            <consortium name="US DOE Joint Genome Institute (JGI-PGF)"/>
            <person name="Walter F."/>
            <person name="Albersmeier A."/>
            <person name="Kalinowski J."/>
            <person name="Ruckert C."/>
        </authorList>
    </citation>
    <scope>NUCLEOTIDE SEQUENCE</scope>
    <source>
        <strain evidence="8">VKM Ac-1321</strain>
    </source>
</reference>
<evidence type="ECO:0000256" key="5">
    <source>
        <dbReference type="RuleBase" id="RU362125"/>
    </source>
</evidence>
<name>A0A9W6NK62_9ACTN</name>
<dbReference type="SUPFAM" id="SSF56645">
    <property type="entry name" value="Acyl-CoA dehydrogenase NM domain-like"/>
    <property type="match status" value="1"/>
</dbReference>
<proteinExistence type="inferred from homology"/>
<evidence type="ECO:0000313" key="8">
    <source>
        <dbReference type="EMBL" id="GLL00625.1"/>
    </source>
</evidence>
<dbReference type="Gene3D" id="1.10.540.10">
    <property type="entry name" value="Acyl-CoA dehydrogenase/oxidase, N-terminal domain"/>
    <property type="match status" value="1"/>
</dbReference>
<evidence type="ECO:0000256" key="4">
    <source>
        <dbReference type="ARBA" id="ARBA00022827"/>
    </source>
</evidence>
<feature type="domain" description="Acyl-CoA dehydrogenase/oxidase C-terminal" evidence="6">
    <location>
        <begin position="189"/>
        <end position="324"/>
    </location>
</feature>
<dbReference type="Pfam" id="PF02770">
    <property type="entry name" value="Acyl-CoA_dh_M"/>
    <property type="match status" value="1"/>
</dbReference>
<evidence type="ECO:0000313" key="9">
    <source>
        <dbReference type="Proteomes" id="UP001143480"/>
    </source>
</evidence>
<dbReference type="InterPro" id="IPR009100">
    <property type="entry name" value="AcylCoA_DH/oxidase_NM_dom_sf"/>
</dbReference>
<dbReference type="InterPro" id="IPR037069">
    <property type="entry name" value="AcylCoA_DH/ox_N_sf"/>
</dbReference>
<dbReference type="InterPro" id="IPR006091">
    <property type="entry name" value="Acyl-CoA_Oxase/DH_mid-dom"/>
</dbReference>
<dbReference type="GO" id="GO:0050660">
    <property type="term" value="F:flavin adenine dinucleotide binding"/>
    <property type="evidence" value="ECO:0007669"/>
    <property type="project" value="InterPro"/>
</dbReference>
<gene>
    <name evidence="8" type="ORF">GCM10017581_023660</name>
</gene>
<keyword evidence="9" id="KW-1185">Reference proteome</keyword>